<reference evidence="2 3" key="1">
    <citation type="submission" date="2015-02" db="EMBL/GenBank/DDBJ databases">
        <title>Nostoc linckia genome annotation.</title>
        <authorList>
            <person name="Zhou Z."/>
        </authorList>
    </citation>
    <scope>NUCLEOTIDE SEQUENCE [LARGE SCALE GENOMIC DNA]</scope>
    <source>
        <strain evidence="3">z8</strain>
    </source>
</reference>
<evidence type="ECO:0000313" key="2">
    <source>
        <dbReference type="EMBL" id="PHJ94023.1"/>
    </source>
</evidence>
<dbReference type="Proteomes" id="UP000222310">
    <property type="component" value="Unassembled WGS sequence"/>
</dbReference>
<evidence type="ECO:0000313" key="3">
    <source>
        <dbReference type="Proteomes" id="UP000222310"/>
    </source>
</evidence>
<gene>
    <name evidence="2" type="ORF">VF08_34400</name>
</gene>
<feature type="region of interest" description="Disordered" evidence="1">
    <location>
        <begin position="1"/>
        <end position="24"/>
    </location>
</feature>
<dbReference type="AlphaFoldDB" id="A0A9Q5Z565"/>
<dbReference type="EMBL" id="LAHD01000173">
    <property type="protein sequence ID" value="PHJ94023.1"/>
    <property type="molecule type" value="Genomic_DNA"/>
</dbReference>
<protein>
    <submittedName>
        <fullName evidence="2">Uncharacterized protein</fullName>
    </submittedName>
</protein>
<accession>A0A9Q5Z565</accession>
<evidence type="ECO:0000256" key="1">
    <source>
        <dbReference type="SAM" id="MobiDB-lite"/>
    </source>
</evidence>
<sequence length="75" mass="8134">MVSLLRGFAPGARKGKGAPLPKREEFSPAFGIPRAAKFLSFRPCTCLPTLAGGQGLMFVTSTRNERKQNEKAEIP</sequence>
<organism evidence="2 3">
    <name type="scientific">Nostoc linckia z8</name>
    <dbReference type="NCBI Taxonomy" id="1628746"/>
    <lineage>
        <taxon>Bacteria</taxon>
        <taxon>Bacillati</taxon>
        <taxon>Cyanobacteriota</taxon>
        <taxon>Cyanophyceae</taxon>
        <taxon>Nostocales</taxon>
        <taxon>Nostocaceae</taxon>
        <taxon>Nostoc</taxon>
    </lineage>
</organism>
<proteinExistence type="predicted"/>
<name>A0A9Q5Z565_NOSLI</name>
<comment type="caution">
    <text evidence="2">The sequence shown here is derived from an EMBL/GenBank/DDBJ whole genome shotgun (WGS) entry which is preliminary data.</text>
</comment>